<dbReference type="PRINTS" id="PR00080">
    <property type="entry name" value="SDRFAMILY"/>
</dbReference>
<evidence type="ECO:0000256" key="4">
    <source>
        <dbReference type="ARBA" id="ARBA00023027"/>
    </source>
</evidence>
<keyword evidence="7" id="KW-1185">Reference proteome</keyword>
<dbReference type="PANTHER" id="PTHR24321">
    <property type="entry name" value="DEHYDROGENASES, SHORT CHAIN"/>
    <property type="match status" value="1"/>
</dbReference>
<comment type="caution">
    <text evidence="6">The sequence shown here is derived from an EMBL/GenBank/DDBJ whole genome shotgun (WGS) entry which is preliminary data.</text>
</comment>
<evidence type="ECO:0000256" key="1">
    <source>
        <dbReference type="ARBA" id="ARBA00006484"/>
    </source>
</evidence>
<dbReference type="SUPFAM" id="SSF51735">
    <property type="entry name" value="NAD(P)-binding Rossmann-fold domains"/>
    <property type="match status" value="1"/>
</dbReference>
<keyword evidence="4" id="KW-0520">NAD</keyword>
<evidence type="ECO:0000256" key="2">
    <source>
        <dbReference type="ARBA" id="ARBA00022857"/>
    </source>
</evidence>
<sequence length="253" mass="26886">MGRDNDFTGKTIAISGGASGIGLATAQTIYSRGGSISIADVDQNALDEAAASFQDRERVMLTKVDVSNRKEVDQWIATTIERFGSLDGAANCAGIIGKHHGTRTVEQQDDDQWDMIMRVNLTGMMYVLRAELQAMKGPGGIVCVSSIQGTMGFAKHAAYTASKHGMLGLVRSAAKEVGERNIRVNSVAPGSIATPLMDKRNALEGVVPHDYHPTPISRLGKPDEVGNLIAFLLSDESAFISGATYAIDGAWAC</sequence>
<dbReference type="SMART" id="SM00822">
    <property type="entry name" value="PKS_KR"/>
    <property type="match status" value="1"/>
</dbReference>
<dbReference type="InterPro" id="IPR057326">
    <property type="entry name" value="KR_dom"/>
</dbReference>
<dbReference type="PRINTS" id="PR00081">
    <property type="entry name" value="GDHRDH"/>
</dbReference>
<dbReference type="Proteomes" id="UP001337655">
    <property type="component" value="Unassembled WGS sequence"/>
</dbReference>
<dbReference type="RefSeq" id="XP_064662810.1">
    <property type="nucleotide sequence ID" value="XM_064798483.1"/>
</dbReference>
<dbReference type="EMBL" id="JAVRRT010000002">
    <property type="protein sequence ID" value="KAK5174141.1"/>
    <property type="molecule type" value="Genomic_DNA"/>
</dbReference>
<reference evidence="6 7" key="1">
    <citation type="submission" date="2023-08" db="EMBL/GenBank/DDBJ databases">
        <title>Black Yeasts Isolated from many extreme environments.</title>
        <authorList>
            <person name="Coleine C."/>
            <person name="Stajich J.E."/>
            <person name="Selbmann L."/>
        </authorList>
    </citation>
    <scope>NUCLEOTIDE SEQUENCE [LARGE SCALE GENOMIC DNA]</scope>
    <source>
        <strain evidence="6 7">CCFEE 5935</strain>
    </source>
</reference>
<name>A0AAV9PMP3_9PEZI</name>
<evidence type="ECO:0000313" key="7">
    <source>
        <dbReference type="Proteomes" id="UP001337655"/>
    </source>
</evidence>
<evidence type="ECO:0000313" key="6">
    <source>
        <dbReference type="EMBL" id="KAK5174141.1"/>
    </source>
</evidence>
<gene>
    <name evidence="6" type="ORF">LTR77_001221</name>
</gene>
<feature type="domain" description="Ketoreductase" evidence="5">
    <location>
        <begin position="10"/>
        <end position="190"/>
    </location>
</feature>
<keyword evidence="3" id="KW-0560">Oxidoreductase</keyword>
<evidence type="ECO:0000256" key="3">
    <source>
        <dbReference type="ARBA" id="ARBA00023002"/>
    </source>
</evidence>
<dbReference type="Pfam" id="PF13561">
    <property type="entry name" value="adh_short_C2"/>
    <property type="match status" value="1"/>
</dbReference>
<protein>
    <recommendedName>
        <fullName evidence="5">Ketoreductase domain-containing protein</fullName>
    </recommendedName>
</protein>
<organism evidence="6 7">
    <name type="scientific">Saxophila tyrrhenica</name>
    <dbReference type="NCBI Taxonomy" id="1690608"/>
    <lineage>
        <taxon>Eukaryota</taxon>
        <taxon>Fungi</taxon>
        <taxon>Dikarya</taxon>
        <taxon>Ascomycota</taxon>
        <taxon>Pezizomycotina</taxon>
        <taxon>Dothideomycetes</taxon>
        <taxon>Dothideomycetidae</taxon>
        <taxon>Mycosphaerellales</taxon>
        <taxon>Extremaceae</taxon>
        <taxon>Saxophila</taxon>
    </lineage>
</organism>
<dbReference type="InterPro" id="IPR036291">
    <property type="entry name" value="NAD(P)-bd_dom_sf"/>
</dbReference>
<dbReference type="GeneID" id="89922569"/>
<dbReference type="InterPro" id="IPR020904">
    <property type="entry name" value="Sc_DH/Rdtase_CS"/>
</dbReference>
<proteinExistence type="inferred from homology"/>
<dbReference type="InterPro" id="IPR002347">
    <property type="entry name" value="SDR_fam"/>
</dbReference>
<dbReference type="PROSITE" id="PS00061">
    <property type="entry name" value="ADH_SHORT"/>
    <property type="match status" value="1"/>
</dbReference>
<dbReference type="GO" id="GO:0016491">
    <property type="term" value="F:oxidoreductase activity"/>
    <property type="evidence" value="ECO:0007669"/>
    <property type="project" value="UniProtKB-KW"/>
</dbReference>
<comment type="similarity">
    <text evidence="1">Belongs to the short-chain dehydrogenases/reductases (SDR) family.</text>
</comment>
<dbReference type="PANTHER" id="PTHR24321:SF8">
    <property type="entry name" value="ESTRADIOL 17-BETA-DEHYDROGENASE 8-RELATED"/>
    <property type="match status" value="1"/>
</dbReference>
<dbReference type="AlphaFoldDB" id="A0AAV9PMP3"/>
<dbReference type="Gene3D" id="3.40.50.720">
    <property type="entry name" value="NAD(P)-binding Rossmann-like Domain"/>
    <property type="match status" value="1"/>
</dbReference>
<accession>A0AAV9PMP3</accession>
<keyword evidence="2" id="KW-0521">NADP</keyword>
<dbReference type="CDD" id="cd05233">
    <property type="entry name" value="SDR_c"/>
    <property type="match status" value="1"/>
</dbReference>
<evidence type="ECO:0000259" key="5">
    <source>
        <dbReference type="SMART" id="SM00822"/>
    </source>
</evidence>
<dbReference type="FunFam" id="3.40.50.720:FF:000084">
    <property type="entry name" value="Short-chain dehydrogenase reductase"/>
    <property type="match status" value="1"/>
</dbReference>